<dbReference type="Gene3D" id="1.25.10.10">
    <property type="entry name" value="Leucine-rich Repeat Variant"/>
    <property type="match status" value="1"/>
</dbReference>
<organism evidence="2 3">
    <name type="scientific">Bacillus benzoevorans</name>
    <dbReference type="NCBI Taxonomy" id="1456"/>
    <lineage>
        <taxon>Bacteria</taxon>
        <taxon>Bacillati</taxon>
        <taxon>Bacillota</taxon>
        <taxon>Bacilli</taxon>
        <taxon>Bacillales</taxon>
        <taxon>Bacillaceae</taxon>
        <taxon>Bacillus</taxon>
    </lineage>
</organism>
<name>A0A7X0HUJ0_9BACI</name>
<dbReference type="InterPro" id="IPR025989">
    <property type="entry name" value="Virulence_F_dom"/>
</dbReference>
<protein>
    <recommendedName>
        <fullName evidence="1">Scaffold protein Nfu/NifU N-terminal domain-containing protein</fullName>
    </recommendedName>
</protein>
<dbReference type="Pfam" id="PF13769">
    <property type="entry name" value="Virulence_fact"/>
    <property type="match status" value="1"/>
</dbReference>
<evidence type="ECO:0000313" key="3">
    <source>
        <dbReference type="Proteomes" id="UP000531594"/>
    </source>
</evidence>
<gene>
    <name evidence="2" type="ORF">HNR53_003793</name>
</gene>
<dbReference type="Proteomes" id="UP000531594">
    <property type="component" value="Unassembled WGS sequence"/>
</dbReference>
<dbReference type="RefSeq" id="WP_184528768.1">
    <property type="nucleotide sequence ID" value="NZ_JACHGK010000017.1"/>
</dbReference>
<dbReference type="SUPFAM" id="SSF110836">
    <property type="entry name" value="Hypothetical protein SAV1430"/>
    <property type="match status" value="1"/>
</dbReference>
<dbReference type="EMBL" id="JACHGK010000017">
    <property type="protein sequence ID" value="MBB6447114.1"/>
    <property type="molecule type" value="Genomic_DNA"/>
</dbReference>
<dbReference type="Pfam" id="PF08712">
    <property type="entry name" value="Nfu_N"/>
    <property type="match status" value="1"/>
</dbReference>
<dbReference type="InterPro" id="IPR004155">
    <property type="entry name" value="PBS_lyase_HEAT"/>
</dbReference>
<dbReference type="SUPFAM" id="SSF48371">
    <property type="entry name" value="ARM repeat"/>
    <property type="match status" value="1"/>
</dbReference>
<dbReference type="InterPro" id="IPR011989">
    <property type="entry name" value="ARM-like"/>
</dbReference>
<evidence type="ECO:0000259" key="1">
    <source>
        <dbReference type="SMART" id="SM00932"/>
    </source>
</evidence>
<dbReference type="Pfam" id="PF13646">
    <property type="entry name" value="HEAT_2"/>
    <property type="match status" value="1"/>
</dbReference>
<keyword evidence="3" id="KW-1185">Reference proteome</keyword>
<dbReference type="SMART" id="SM00932">
    <property type="entry name" value="Nfu_N"/>
    <property type="match status" value="1"/>
</dbReference>
<dbReference type="InterPro" id="IPR036498">
    <property type="entry name" value="Nfu/NifU_N_sf"/>
</dbReference>
<dbReference type="SMART" id="SM00567">
    <property type="entry name" value="EZ_HEAT"/>
    <property type="match status" value="3"/>
</dbReference>
<dbReference type="GO" id="GO:0016491">
    <property type="term" value="F:oxidoreductase activity"/>
    <property type="evidence" value="ECO:0007669"/>
    <property type="project" value="TreeGrafter"/>
</dbReference>
<dbReference type="PANTHER" id="PTHR12697">
    <property type="entry name" value="PBS LYASE HEAT-LIKE PROTEIN"/>
    <property type="match status" value="1"/>
</dbReference>
<proteinExistence type="predicted"/>
<sequence length="385" mass="43992">MKIISIEPTPSPNTMKINLNEELPMGKSHNYKKESKVGAPEVVQKILEIDGVKGVYHVADFLAVERNPRFDWREILSQIKRAFGTDETDDNERSQTMDDHFGEIKAQVLMYKGVPVQIKLTDGTEEKRFGLPENFANATLKVQGLNDNYVLVRRWKDFGVRYGEMDQIGAEMLEELLAAYPPERLEEIIKEAQNPDNQAVVKQRKKVSIEDFNQPDWRKRYQLLEQMPDPTTEDLPMLEKALGDEKASIRRLAAVYLGMIKDKTVLPYLYRALKDRSVTVRRTAGDCLSDLGYPEAMQTMMEALRDESKLVRWRAAMFLYEVGDESVLPALKAAEQDPEFEVSLQVKLAMSRIEQGEEAKGSVWKQMTEARKINELGDDGGTRTV</sequence>
<dbReference type="InterPro" id="IPR016024">
    <property type="entry name" value="ARM-type_fold"/>
</dbReference>
<evidence type="ECO:0000313" key="2">
    <source>
        <dbReference type="EMBL" id="MBB6447114.1"/>
    </source>
</evidence>
<dbReference type="Gene3D" id="3.30.1370.70">
    <property type="entry name" value="Scaffold protein Nfu/NifU, N-terminal domain"/>
    <property type="match status" value="1"/>
</dbReference>
<feature type="domain" description="Scaffold protein Nfu/NifU N-terminal" evidence="1">
    <location>
        <begin position="4"/>
        <end position="90"/>
    </location>
</feature>
<dbReference type="AlphaFoldDB" id="A0A7X0HUJ0"/>
<comment type="caution">
    <text evidence="2">The sequence shown here is derived from an EMBL/GenBank/DDBJ whole genome shotgun (WGS) entry which is preliminary data.</text>
</comment>
<dbReference type="InterPro" id="IPR014824">
    <property type="entry name" value="Nfu/NifU_N"/>
</dbReference>
<accession>A0A7X0HUJ0</accession>
<reference evidence="2 3" key="1">
    <citation type="submission" date="2020-08" db="EMBL/GenBank/DDBJ databases">
        <title>Genomic Encyclopedia of Type Strains, Phase IV (KMG-IV): sequencing the most valuable type-strain genomes for metagenomic binning, comparative biology and taxonomic classification.</title>
        <authorList>
            <person name="Goeker M."/>
        </authorList>
    </citation>
    <scope>NUCLEOTIDE SEQUENCE [LARGE SCALE GENOMIC DNA]</scope>
    <source>
        <strain evidence="2 3">DSM 5391</strain>
    </source>
</reference>
<dbReference type="PANTHER" id="PTHR12697:SF37">
    <property type="entry name" value="CONSERVED VIRULENCE FACTOR C"/>
    <property type="match status" value="1"/>
</dbReference>